<evidence type="ECO:0000256" key="1">
    <source>
        <dbReference type="SAM" id="Coils"/>
    </source>
</evidence>
<dbReference type="PANTHER" id="PTHR33055:SF3">
    <property type="entry name" value="PUTATIVE TRANSPOSASE FOR IS117-RELATED"/>
    <property type="match status" value="1"/>
</dbReference>
<proteinExistence type="predicted"/>
<dbReference type="RefSeq" id="WP_096227809.1">
    <property type="nucleotide sequence ID" value="NZ_DBEYPL010000162.1"/>
</dbReference>
<comment type="caution">
    <text evidence="5">The sequence shown here is derived from an EMBL/GenBank/DDBJ whole genome shotgun (WGS) entry which is preliminary data.</text>
</comment>
<gene>
    <name evidence="5" type="ORF">DMP12_02505</name>
    <name evidence="4" type="ORF">GKG38_01850</name>
</gene>
<name>A0A423UMZ9_9ACTN</name>
<dbReference type="Proteomes" id="UP000285258">
    <property type="component" value="Unassembled WGS sequence"/>
</dbReference>
<evidence type="ECO:0000313" key="4">
    <source>
        <dbReference type="EMBL" id="MSA93832.1"/>
    </source>
</evidence>
<dbReference type="GO" id="GO:0006313">
    <property type="term" value="P:DNA transposition"/>
    <property type="evidence" value="ECO:0007669"/>
    <property type="project" value="InterPro"/>
</dbReference>
<evidence type="ECO:0000313" key="5">
    <source>
        <dbReference type="EMBL" id="ROT91540.1"/>
    </source>
</evidence>
<evidence type="ECO:0000313" key="7">
    <source>
        <dbReference type="Proteomes" id="UP000462865"/>
    </source>
</evidence>
<reference evidence="5" key="3">
    <citation type="journal article" date="2019" name="Microbiol. Resour. Announc.">
        <title>Draft Genome Sequences of Type Strains of Gordonibacter faecihominis, Paraeggerthella hongkongensis, Parvibacter caecicola,Slackia equolifaciens, Slackia faecicanis, and Slackia isoflavoniconvertens.</title>
        <authorList>
            <person name="Danylec N."/>
            <person name="Stoll D.A."/>
            <person name="Dotsch A."/>
            <person name="Huch M."/>
        </authorList>
    </citation>
    <scope>NUCLEOTIDE SEQUENCE</scope>
    <source>
        <strain evidence="5">DSM 27213</strain>
    </source>
</reference>
<feature type="domain" description="Transposase IS110-like N-terminal" evidence="2">
    <location>
        <begin position="12"/>
        <end position="166"/>
    </location>
</feature>
<feature type="domain" description="Transposase IS116/IS110/IS902 C-terminal" evidence="3">
    <location>
        <begin position="277"/>
        <end position="361"/>
    </location>
</feature>
<sequence length="404" mass="44631">MERAEMDYDVYVGVDVGKTKHYAVALDGATGKRLFSRPFGQDEASIRELLEDASGYGKALVTVDQFGNIGRLVVAVGKDMGLDVAHITPKDFKDISTTYKEGKSDAKDAFIIADVSLSTPRLIRPVGTRDGVIAEIKVLNSRRADIVKERTRYYNRLHDLLLQASPPLEQLFEGEKLHSGLAVKMFERYGGPRGLKRAGKARVSKWAGSVKCQKNRGPAMAEEVFEALGTMTVELPATEVIEIQIKKLARRILELDQEESELDAAIEERADAVPETAILKSIPGIGRVHGATIAAEIGDISRFPDANHLASYGGIAPVKEESGTSVKKNKRRKSGNRRLKNALIQSAQMAIRFDPRCKAYYNRKRAEGLKRKQALRALARRRVDLIYALLANGTFYEPSHRAAA</sequence>
<dbReference type="PANTHER" id="PTHR33055">
    <property type="entry name" value="TRANSPOSASE FOR INSERTION SEQUENCE ELEMENT IS1111A"/>
    <property type="match status" value="1"/>
</dbReference>
<reference evidence="6" key="1">
    <citation type="submission" date="2018-05" db="EMBL/GenBank/DDBJ databases">
        <title>Genome Sequencing of selected type strains of the family Eggerthellaceae.</title>
        <authorList>
            <person name="Danylec N."/>
            <person name="Stoll D.A."/>
            <person name="Doetsch A."/>
            <person name="Huch M."/>
        </authorList>
    </citation>
    <scope>NUCLEOTIDE SEQUENCE [LARGE SCALE GENOMIC DNA]</scope>
    <source>
        <strain evidence="6">DSM 27213</strain>
    </source>
</reference>
<dbReference type="GO" id="GO:0004803">
    <property type="term" value="F:transposase activity"/>
    <property type="evidence" value="ECO:0007669"/>
    <property type="project" value="InterPro"/>
</dbReference>
<evidence type="ECO:0000259" key="3">
    <source>
        <dbReference type="Pfam" id="PF02371"/>
    </source>
</evidence>
<reference evidence="5" key="2">
    <citation type="journal article" date="2019" name="Int. J. Syst. Evol. Microbiol.">
        <title>Gordonibacter faecihominis is a later heterotypic synonym of Gordonibacter urolithinfaciens.</title>
        <authorList>
            <person name="Danylec N."/>
            <person name="Stoll D.A."/>
            <person name="Huch M."/>
        </authorList>
    </citation>
    <scope>NUCLEOTIDE SEQUENCE</scope>
    <source>
        <strain evidence="5">DSM 27213</strain>
    </source>
</reference>
<accession>A0A423UMZ9</accession>
<dbReference type="EMBL" id="QIBW01000002">
    <property type="protein sequence ID" value="ROT91540.1"/>
    <property type="molecule type" value="Genomic_DNA"/>
</dbReference>
<dbReference type="GO" id="GO:0003677">
    <property type="term" value="F:DNA binding"/>
    <property type="evidence" value="ECO:0007669"/>
    <property type="project" value="InterPro"/>
</dbReference>
<dbReference type="Proteomes" id="UP000462865">
    <property type="component" value="Unassembled WGS sequence"/>
</dbReference>
<reference evidence="4 7" key="4">
    <citation type="journal article" date="2019" name="Nat. Med.">
        <title>A library of human gut bacterial isolates paired with longitudinal multiomics data enables mechanistic microbiome research.</title>
        <authorList>
            <person name="Poyet M."/>
            <person name="Groussin M."/>
            <person name="Gibbons S.M."/>
            <person name="Avila-Pacheco J."/>
            <person name="Jiang X."/>
            <person name="Kearney S.M."/>
            <person name="Perrotta A.R."/>
            <person name="Berdy B."/>
            <person name="Zhao S."/>
            <person name="Lieberman T.D."/>
            <person name="Swanson P.K."/>
            <person name="Smith M."/>
            <person name="Roesemann S."/>
            <person name="Alexander J.E."/>
            <person name="Rich S.A."/>
            <person name="Livny J."/>
            <person name="Vlamakis H."/>
            <person name="Clish C."/>
            <person name="Bullock K."/>
            <person name="Deik A."/>
            <person name="Scott J."/>
            <person name="Pierce K.A."/>
            <person name="Xavier R.J."/>
            <person name="Alm E.J."/>
        </authorList>
    </citation>
    <scope>NUCLEOTIDE SEQUENCE [LARGE SCALE GENOMIC DNA]</scope>
    <source>
        <strain evidence="4 7">BIOML-A1</strain>
    </source>
</reference>
<dbReference type="InterPro" id="IPR003346">
    <property type="entry name" value="Transposase_20"/>
</dbReference>
<evidence type="ECO:0000313" key="6">
    <source>
        <dbReference type="Proteomes" id="UP000285258"/>
    </source>
</evidence>
<dbReference type="EMBL" id="WKZA01000004">
    <property type="protein sequence ID" value="MSA93832.1"/>
    <property type="molecule type" value="Genomic_DNA"/>
</dbReference>
<dbReference type="NCBIfam" id="NF033542">
    <property type="entry name" value="transpos_IS110"/>
    <property type="match status" value="1"/>
</dbReference>
<protein>
    <submittedName>
        <fullName evidence="5">IS110 family transposase</fullName>
    </submittedName>
</protein>
<evidence type="ECO:0000259" key="2">
    <source>
        <dbReference type="Pfam" id="PF01548"/>
    </source>
</evidence>
<dbReference type="InterPro" id="IPR002525">
    <property type="entry name" value="Transp_IS110-like_N"/>
</dbReference>
<feature type="coiled-coil region" evidence="1">
    <location>
        <begin position="238"/>
        <end position="268"/>
    </location>
</feature>
<dbReference type="AlphaFoldDB" id="A0A423UMZ9"/>
<dbReference type="Pfam" id="PF01548">
    <property type="entry name" value="DEDD_Tnp_IS110"/>
    <property type="match status" value="1"/>
</dbReference>
<keyword evidence="1" id="KW-0175">Coiled coil</keyword>
<organism evidence="5 6">
    <name type="scientific">Gordonibacter urolithinfaciens</name>
    <dbReference type="NCBI Taxonomy" id="1335613"/>
    <lineage>
        <taxon>Bacteria</taxon>
        <taxon>Bacillati</taxon>
        <taxon>Actinomycetota</taxon>
        <taxon>Coriobacteriia</taxon>
        <taxon>Eggerthellales</taxon>
        <taxon>Eggerthellaceae</taxon>
        <taxon>Gordonibacter</taxon>
    </lineage>
</organism>
<dbReference type="InterPro" id="IPR047650">
    <property type="entry name" value="Transpos_IS110"/>
</dbReference>
<dbReference type="Pfam" id="PF02371">
    <property type="entry name" value="Transposase_20"/>
    <property type="match status" value="1"/>
</dbReference>